<organism evidence="1 2">
    <name type="scientific">Candidatus Syntrophonatronum acetioxidans</name>
    <dbReference type="NCBI Taxonomy" id="1795816"/>
    <lineage>
        <taxon>Bacteria</taxon>
        <taxon>Bacillati</taxon>
        <taxon>Bacillota</taxon>
        <taxon>Clostridia</taxon>
        <taxon>Eubacteriales</taxon>
        <taxon>Syntrophomonadaceae</taxon>
        <taxon>Candidatus Syntrophonatronum</taxon>
    </lineage>
</organism>
<protein>
    <submittedName>
        <fullName evidence="1">Uncharacterized protein</fullName>
    </submittedName>
</protein>
<comment type="caution">
    <text evidence="1">The sequence shown here is derived from an EMBL/GenBank/DDBJ whole genome shotgun (WGS) entry which is preliminary data.</text>
</comment>
<sequence>MIKPINLAKILVPLLLLFLLSYVYFAGEESSNLRGWLDRGKEMALDDALALSNSKGENMVEESSPG</sequence>
<reference evidence="1 2" key="1">
    <citation type="submission" date="2018-08" db="EMBL/GenBank/DDBJ databases">
        <title>The metabolism and importance of syntrophic acetate oxidation coupled to methane or sulfide production in haloalkaline environments.</title>
        <authorList>
            <person name="Timmers P.H.A."/>
            <person name="Vavourakis C.D."/>
            <person name="Sorokin D.Y."/>
            <person name="Sinninghe Damste J.S."/>
            <person name="Muyzer G."/>
            <person name="Stams A.J.M."/>
            <person name="Plugge C.M."/>
        </authorList>
    </citation>
    <scope>NUCLEOTIDE SEQUENCE [LARGE SCALE GENOMIC DNA]</scope>
    <source>
        <strain evidence="1">MSAO_Bac1</strain>
    </source>
</reference>
<dbReference type="Proteomes" id="UP000285138">
    <property type="component" value="Unassembled WGS sequence"/>
</dbReference>
<dbReference type="EMBL" id="QZAA01000274">
    <property type="protein sequence ID" value="RQD73176.1"/>
    <property type="molecule type" value="Genomic_DNA"/>
</dbReference>
<proteinExistence type="predicted"/>
<gene>
    <name evidence="1" type="ORF">D5R97_09810</name>
</gene>
<accession>A0A424Y9Q4</accession>
<evidence type="ECO:0000313" key="2">
    <source>
        <dbReference type="Proteomes" id="UP000285138"/>
    </source>
</evidence>
<evidence type="ECO:0000313" key="1">
    <source>
        <dbReference type="EMBL" id="RQD73176.1"/>
    </source>
</evidence>
<dbReference type="AlphaFoldDB" id="A0A424Y9Q4"/>
<feature type="non-terminal residue" evidence="1">
    <location>
        <position position="66"/>
    </location>
</feature>
<name>A0A424Y9Q4_9FIRM</name>